<reference evidence="1 2" key="1">
    <citation type="submission" date="2024-06" db="EMBL/GenBank/DDBJ databases">
        <title>The Natural Products Discovery Center: Release of the First 8490 Sequenced Strains for Exploring Actinobacteria Biosynthetic Diversity.</title>
        <authorList>
            <person name="Kalkreuter E."/>
            <person name="Kautsar S.A."/>
            <person name="Yang D."/>
            <person name="Bader C.D."/>
            <person name="Teijaro C.N."/>
            <person name="Fluegel L."/>
            <person name="Davis C.M."/>
            <person name="Simpson J.R."/>
            <person name="Lauterbach L."/>
            <person name="Steele A.D."/>
            <person name="Gui C."/>
            <person name="Meng S."/>
            <person name="Li G."/>
            <person name="Viehrig K."/>
            <person name="Ye F."/>
            <person name="Su P."/>
            <person name="Kiefer A.F."/>
            <person name="Nichols A."/>
            <person name="Cepeda A.J."/>
            <person name="Yan W."/>
            <person name="Fan B."/>
            <person name="Jiang Y."/>
            <person name="Adhikari A."/>
            <person name="Zheng C.-J."/>
            <person name="Schuster L."/>
            <person name="Cowan T.M."/>
            <person name="Smanski M.J."/>
            <person name="Chevrette M.G."/>
            <person name="De Carvalho L.P.S."/>
            <person name="Shen B."/>
        </authorList>
    </citation>
    <scope>NUCLEOTIDE SEQUENCE [LARGE SCALE GENOMIC DNA]</scope>
    <source>
        <strain evidence="1 2">NPDC006286</strain>
    </source>
</reference>
<keyword evidence="2" id="KW-1185">Reference proteome</keyword>
<protein>
    <submittedName>
        <fullName evidence="1">Uncharacterized protein</fullName>
    </submittedName>
</protein>
<evidence type="ECO:0000313" key="1">
    <source>
        <dbReference type="EMBL" id="MEU0155925.1"/>
    </source>
</evidence>
<evidence type="ECO:0000313" key="2">
    <source>
        <dbReference type="Proteomes" id="UP001550348"/>
    </source>
</evidence>
<sequence>MSSTAAAALERHPRAVPWRMSVGDYDPVAELTTASFSRQDARNFKAVQAGSSSSWWSVAELAVNSG</sequence>
<proteinExistence type="predicted"/>
<dbReference type="RefSeq" id="WP_355667479.1">
    <property type="nucleotide sequence ID" value="NZ_JBEXRX010000137.1"/>
</dbReference>
<dbReference type="Proteomes" id="UP001550348">
    <property type="component" value="Unassembled WGS sequence"/>
</dbReference>
<dbReference type="EMBL" id="JBEXRX010000137">
    <property type="protein sequence ID" value="MEU0155925.1"/>
    <property type="molecule type" value="Genomic_DNA"/>
</dbReference>
<accession>A0ABV2VT31</accession>
<gene>
    <name evidence="1" type="ORF">ABZ071_29335</name>
</gene>
<name>A0ABV2VT31_9ACTN</name>
<organism evidence="1 2">
    <name type="scientific">Micromonospora fulviviridis</name>
    <dbReference type="NCBI Taxonomy" id="47860"/>
    <lineage>
        <taxon>Bacteria</taxon>
        <taxon>Bacillati</taxon>
        <taxon>Actinomycetota</taxon>
        <taxon>Actinomycetes</taxon>
        <taxon>Micromonosporales</taxon>
        <taxon>Micromonosporaceae</taxon>
        <taxon>Micromonospora</taxon>
    </lineage>
</organism>
<comment type="caution">
    <text evidence="1">The sequence shown here is derived from an EMBL/GenBank/DDBJ whole genome shotgun (WGS) entry which is preliminary data.</text>
</comment>